<protein>
    <recommendedName>
        <fullName evidence="3">Protein kinase domain-containing protein</fullName>
    </recommendedName>
</protein>
<evidence type="ECO:0000313" key="6">
    <source>
        <dbReference type="Proteomes" id="UP000011087"/>
    </source>
</evidence>
<dbReference type="PROSITE" id="PS00108">
    <property type="entry name" value="PROTEIN_KINASE_ST"/>
    <property type="match status" value="1"/>
</dbReference>
<evidence type="ECO:0000313" key="4">
    <source>
        <dbReference type="EMBL" id="EKX33588.1"/>
    </source>
</evidence>
<evidence type="ECO:0000259" key="3">
    <source>
        <dbReference type="PROSITE" id="PS50011"/>
    </source>
</evidence>
<dbReference type="PaxDb" id="55529-EKX33588"/>
<dbReference type="Pfam" id="PF00069">
    <property type="entry name" value="Pkinase"/>
    <property type="match status" value="1"/>
</dbReference>
<dbReference type="OMA" id="NINEFLW"/>
<dbReference type="Proteomes" id="UP000011087">
    <property type="component" value="Unassembled WGS sequence"/>
</dbReference>
<feature type="domain" description="Protein kinase" evidence="3">
    <location>
        <begin position="1"/>
        <end position="119"/>
    </location>
</feature>
<dbReference type="STRING" id="905079.L1IBH7"/>
<sequence>IVFEEALTDLHVIIKKQKRSLTMPLIVRCARDVLRGVEYLHGIKVVHRDIKPANILVFKEMKLKLGDFGLAREFSDDIMTVRNEVSTLWYRAPELIMGASTYNSKIDEWSVGVLILEML</sequence>
<organism evidence="4">
    <name type="scientific">Guillardia theta (strain CCMP2712)</name>
    <name type="common">Cryptophyte</name>
    <dbReference type="NCBI Taxonomy" id="905079"/>
    <lineage>
        <taxon>Eukaryota</taxon>
        <taxon>Cryptophyceae</taxon>
        <taxon>Pyrenomonadales</taxon>
        <taxon>Geminigeraceae</taxon>
        <taxon>Guillardia</taxon>
    </lineage>
</organism>
<dbReference type="HOGENOM" id="CLU_000288_181_12_1"/>
<dbReference type="Gene3D" id="1.10.510.10">
    <property type="entry name" value="Transferase(Phosphotransferase) domain 1"/>
    <property type="match status" value="1"/>
</dbReference>
<evidence type="ECO:0000256" key="2">
    <source>
        <dbReference type="ARBA" id="ARBA00022840"/>
    </source>
</evidence>
<feature type="non-terminal residue" evidence="4">
    <location>
        <position position="119"/>
    </location>
</feature>
<name>L1IBH7_GUITC</name>
<reference evidence="4 6" key="1">
    <citation type="journal article" date="2012" name="Nature">
        <title>Algal genomes reveal evolutionary mosaicism and the fate of nucleomorphs.</title>
        <authorList>
            <consortium name="DOE Joint Genome Institute"/>
            <person name="Curtis B.A."/>
            <person name="Tanifuji G."/>
            <person name="Burki F."/>
            <person name="Gruber A."/>
            <person name="Irimia M."/>
            <person name="Maruyama S."/>
            <person name="Arias M.C."/>
            <person name="Ball S.G."/>
            <person name="Gile G.H."/>
            <person name="Hirakawa Y."/>
            <person name="Hopkins J.F."/>
            <person name="Kuo A."/>
            <person name="Rensing S.A."/>
            <person name="Schmutz J."/>
            <person name="Symeonidi A."/>
            <person name="Elias M."/>
            <person name="Eveleigh R.J."/>
            <person name="Herman E.K."/>
            <person name="Klute M.J."/>
            <person name="Nakayama T."/>
            <person name="Obornik M."/>
            <person name="Reyes-Prieto A."/>
            <person name="Armbrust E.V."/>
            <person name="Aves S.J."/>
            <person name="Beiko R.G."/>
            <person name="Coutinho P."/>
            <person name="Dacks J.B."/>
            <person name="Durnford D.G."/>
            <person name="Fast N.M."/>
            <person name="Green B.R."/>
            <person name="Grisdale C.J."/>
            <person name="Hempel F."/>
            <person name="Henrissat B."/>
            <person name="Hoppner M.P."/>
            <person name="Ishida K."/>
            <person name="Kim E."/>
            <person name="Koreny L."/>
            <person name="Kroth P.G."/>
            <person name="Liu Y."/>
            <person name="Malik S.B."/>
            <person name="Maier U.G."/>
            <person name="McRose D."/>
            <person name="Mock T."/>
            <person name="Neilson J.A."/>
            <person name="Onodera N.T."/>
            <person name="Poole A.M."/>
            <person name="Pritham E.J."/>
            <person name="Richards T.A."/>
            <person name="Rocap G."/>
            <person name="Roy S.W."/>
            <person name="Sarai C."/>
            <person name="Schaack S."/>
            <person name="Shirato S."/>
            <person name="Slamovits C.H."/>
            <person name="Spencer D.F."/>
            <person name="Suzuki S."/>
            <person name="Worden A.Z."/>
            <person name="Zauner S."/>
            <person name="Barry K."/>
            <person name="Bell C."/>
            <person name="Bharti A.K."/>
            <person name="Crow J.A."/>
            <person name="Grimwood J."/>
            <person name="Kramer R."/>
            <person name="Lindquist E."/>
            <person name="Lucas S."/>
            <person name="Salamov A."/>
            <person name="McFadden G.I."/>
            <person name="Lane C.E."/>
            <person name="Keeling P.J."/>
            <person name="Gray M.W."/>
            <person name="Grigoriev I.V."/>
            <person name="Archibald J.M."/>
        </authorList>
    </citation>
    <scope>NUCLEOTIDE SEQUENCE</scope>
    <source>
        <strain evidence="4 6">CCMP2712</strain>
    </source>
</reference>
<reference evidence="6" key="2">
    <citation type="submission" date="2012-11" db="EMBL/GenBank/DDBJ databases">
        <authorList>
            <person name="Kuo A."/>
            <person name="Curtis B.A."/>
            <person name="Tanifuji G."/>
            <person name="Burki F."/>
            <person name="Gruber A."/>
            <person name="Irimia M."/>
            <person name="Maruyama S."/>
            <person name="Arias M.C."/>
            <person name="Ball S.G."/>
            <person name="Gile G.H."/>
            <person name="Hirakawa Y."/>
            <person name="Hopkins J.F."/>
            <person name="Rensing S.A."/>
            <person name="Schmutz J."/>
            <person name="Symeonidi A."/>
            <person name="Elias M."/>
            <person name="Eveleigh R.J."/>
            <person name="Herman E.K."/>
            <person name="Klute M.J."/>
            <person name="Nakayama T."/>
            <person name="Obornik M."/>
            <person name="Reyes-Prieto A."/>
            <person name="Armbrust E.V."/>
            <person name="Aves S.J."/>
            <person name="Beiko R.G."/>
            <person name="Coutinho P."/>
            <person name="Dacks J.B."/>
            <person name="Durnford D.G."/>
            <person name="Fast N.M."/>
            <person name="Green B.R."/>
            <person name="Grisdale C."/>
            <person name="Hempe F."/>
            <person name="Henrissat B."/>
            <person name="Hoppner M.P."/>
            <person name="Ishida K.-I."/>
            <person name="Kim E."/>
            <person name="Koreny L."/>
            <person name="Kroth P.G."/>
            <person name="Liu Y."/>
            <person name="Malik S.-B."/>
            <person name="Maier U.G."/>
            <person name="McRose D."/>
            <person name="Mock T."/>
            <person name="Neilson J.A."/>
            <person name="Onodera N.T."/>
            <person name="Poole A.M."/>
            <person name="Pritham E.J."/>
            <person name="Richards T.A."/>
            <person name="Rocap G."/>
            <person name="Roy S.W."/>
            <person name="Sarai C."/>
            <person name="Schaack S."/>
            <person name="Shirato S."/>
            <person name="Slamovits C.H."/>
            <person name="Spencer D.F."/>
            <person name="Suzuki S."/>
            <person name="Worden A.Z."/>
            <person name="Zauner S."/>
            <person name="Barry K."/>
            <person name="Bell C."/>
            <person name="Bharti A.K."/>
            <person name="Crow J.A."/>
            <person name="Grimwood J."/>
            <person name="Kramer R."/>
            <person name="Lindquist E."/>
            <person name="Lucas S."/>
            <person name="Salamov A."/>
            <person name="McFadden G.I."/>
            <person name="Lane C.E."/>
            <person name="Keeling P.J."/>
            <person name="Gray M.W."/>
            <person name="Grigoriev I.V."/>
            <person name="Archibald J.M."/>
        </authorList>
    </citation>
    <scope>NUCLEOTIDE SEQUENCE</scope>
    <source>
        <strain evidence="6">CCMP2712</strain>
    </source>
</reference>
<dbReference type="SUPFAM" id="SSF56112">
    <property type="entry name" value="Protein kinase-like (PK-like)"/>
    <property type="match status" value="1"/>
</dbReference>
<dbReference type="InterPro" id="IPR008271">
    <property type="entry name" value="Ser/Thr_kinase_AS"/>
</dbReference>
<dbReference type="EnsemblProtists" id="EKX33588">
    <property type="protein sequence ID" value="EKX33588"/>
    <property type="gene ID" value="GUITHDRAFT_55969"/>
</dbReference>
<gene>
    <name evidence="4" type="ORF">GUITHDRAFT_55969</name>
</gene>
<accession>L1IBH7</accession>
<dbReference type="GeneID" id="17290322"/>
<dbReference type="PROSITE" id="PS50011">
    <property type="entry name" value="PROTEIN_KINASE_DOM"/>
    <property type="match status" value="1"/>
</dbReference>
<dbReference type="KEGG" id="gtt:GUITHDRAFT_55969"/>
<dbReference type="PANTHER" id="PTHR24055">
    <property type="entry name" value="MITOGEN-ACTIVATED PROTEIN KINASE"/>
    <property type="match status" value="1"/>
</dbReference>
<feature type="non-terminal residue" evidence="4">
    <location>
        <position position="1"/>
    </location>
</feature>
<dbReference type="RefSeq" id="XP_005820568.1">
    <property type="nucleotide sequence ID" value="XM_005820511.1"/>
</dbReference>
<proteinExistence type="predicted"/>
<dbReference type="EMBL" id="JH993136">
    <property type="protein sequence ID" value="EKX33588.1"/>
    <property type="molecule type" value="Genomic_DNA"/>
</dbReference>
<dbReference type="eggNOG" id="KOG0594">
    <property type="taxonomic scope" value="Eukaryota"/>
</dbReference>
<dbReference type="GO" id="GO:0005524">
    <property type="term" value="F:ATP binding"/>
    <property type="evidence" value="ECO:0007669"/>
    <property type="project" value="UniProtKB-KW"/>
</dbReference>
<dbReference type="InterPro" id="IPR050117">
    <property type="entry name" value="MAPK"/>
</dbReference>
<evidence type="ECO:0000256" key="1">
    <source>
        <dbReference type="ARBA" id="ARBA00022741"/>
    </source>
</evidence>
<reference evidence="5" key="3">
    <citation type="submission" date="2015-06" db="UniProtKB">
        <authorList>
            <consortium name="EnsemblProtists"/>
        </authorList>
    </citation>
    <scope>IDENTIFICATION</scope>
</reference>
<dbReference type="InterPro" id="IPR000719">
    <property type="entry name" value="Prot_kinase_dom"/>
</dbReference>
<dbReference type="SMART" id="SM00220">
    <property type="entry name" value="S_TKc"/>
    <property type="match status" value="1"/>
</dbReference>
<evidence type="ECO:0000313" key="5">
    <source>
        <dbReference type="EnsemblProtists" id="EKX33588"/>
    </source>
</evidence>
<keyword evidence="2" id="KW-0067">ATP-binding</keyword>
<dbReference type="AlphaFoldDB" id="L1IBH7"/>
<dbReference type="OrthoDB" id="1732493at2759"/>
<dbReference type="InterPro" id="IPR011009">
    <property type="entry name" value="Kinase-like_dom_sf"/>
</dbReference>
<keyword evidence="6" id="KW-1185">Reference proteome</keyword>
<dbReference type="GO" id="GO:0004672">
    <property type="term" value="F:protein kinase activity"/>
    <property type="evidence" value="ECO:0007669"/>
    <property type="project" value="InterPro"/>
</dbReference>
<keyword evidence="1" id="KW-0547">Nucleotide-binding</keyword>